<dbReference type="SUPFAM" id="SSF47413">
    <property type="entry name" value="lambda repressor-like DNA-binding domains"/>
    <property type="match status" value="1"/>
</dbReference>
<sequence>MNDKDKAFELNYEAIGRRIRTARKEEKLTQENLAEKMDISVAHVSGMENGNTGIGIQTLVKASNVLHVSVDWLLHDNLDEYTINFETEIRNILSGCSEDQKKALLVLLKNNRKALDELAEKE</sequence>
<protein>
    <submittedName>
        <fullName evidence="3">XRE family transcriptional regulator</fullName>
    </submittedName>
</protein>
<name>A0A415E4C8_9FIRM</name>
<dbReference type="AlphaFoldDB" id="A0A415E4C8"/>
<dbReference type="CDD" id="cd00093">
    <property type="entry name" value="HTH_XRE"/>
    <property type="match status" value="1"/>
</dbReference>
<dbReference type="GeneID" id="83006386"/>
<comment type="caution">
    <text evidence="3">The sequence shown here is derived from an EMBL/GenBank/DDBJ whole genome shotgun (WGS) entry which is preliminary data.</text>
</comment>
<evidence type="ECO:0000256" key="1">
    <source>
        <dbReference type="ARBA" id="ARBA00023125"/>
    </source>
</evidence>
<dbReference type="InterPro" id="IPR001387">
    <property type="entry name" value="Cro/C1-type_HTH"/>
</dbReference>
<dbReference type="Gene3D" id="1.10.260.40">
    <property type="entry name" value="lambda repressor-like DNA-binding domains"/>
    <property type="match status" value="1"/>
</dbReference>
<evidence type="ECO:0000313" key="4">
    <source>
        <dbReference type="Proteomes" id="UP000284841"/>
    </source>
</evidence>
<dbReference type="PANTHER" id="PTHR46797">
    <property type="entry name" value="HTH-TYPE TRANSCRIPTIONAL REGULATOR"/>
    <property type="match status" value="1"/>
</dbReference>
<feature type="domain" description="HTH cro/C1-type" evidence="2">
    <location>
        <begin position="19"/>
        <end position="73"/>
    </location>
</feature>
<dbReference type="Proteomes" id="UP000284841">
    <property type="component" value="Unassembled WGS sequence"/>
</dbReference>
<dbReference type="STRING" id="1776384.GCA_900086585_04110"/>
<evidence type="ECO:0000313" key="3">
    <source>
        <dbReference type="EMBL" id="RHJ88471.1"/>
    </source>
</evidence>
<dbReference type="Pfam" id="PF01381">
    <property type="entry name" value="HTH_3"/>
    <property type="match status" value="1"/>
</dbReference>
<dbReference type="SMART" id="SM00530">
    <property type="entry name" value="HTH_XRE"/>
    <property type="match status" value="1"/>
</dbReference>
<dbReference type="GO" id="GO:0003700">
    <property type="term" value="F:DNA-binding transcription factor activity"/>
    <property type="evidence" value="ECO:0007669"/>
    <property type="project" value="TreeGrafter"/>
</dbReference>
<dbReference type="OrthoDB" id="1651614at2"/>
<dbReference type="GO" id="GO:0005829">
    <property type="term" value="C:cytosol"/>
    <property type="evidence" value="ECO:0007669"/>
    <property type="project" value="TreeGrafter"/>
</dbReference>
<dbReference type="GO" id="GO:0003677">
    <property type="term" value="F:DNA binding"/>
    <property type="evidence" value="ECO:0007669"/>
    <property type="project" value="UniProtKB-KW"/>
</dbReference>
<dbReference type="EMBL" id="QRMS01000002">
    <property type="protein sequence ID" value="RHJ88471.1"/>
    <property type="molecule type" value="Genomic_DNA"/>
</dbReference>
<reference evidence="3 4" key="1">
    <citation type="submission" date="2018-08" db="EMBL/GenBank/DDBJ databases">
        <title>A genome reference for cultivated species of the human gut microbiota.</title>
        <authorList>
            <person name="Zou Y."/>
            <person name="Xue W."/>
            <person name="Luo G."/>
        </authorList>
    </citation>
    <scope>NUCLEOTIDE SEQUENCE [LARGE SCALE GENOMIC DNA]</scope>
    <source>
        <strain evidence="3 4">AM07-24</strain>
    </source>
</reference>
<organism evidence="3 4">
    <name type="scientific">Emergencia timonensis</name>
    <dbReference type="NCBI Taxonomy" id="1776384"/>
    <lineage>
        <taxon>Bacteria</taxon>
        <taxon>Bacillati</taxon>
        <taxon>Bacillota</taxon>
        <taxon>Clostridia</taxon>
        <taxon>Peptostreptococcales</taxon>
        <taxon>Anaerovoracaceae</taxon>
        <taxon>Emergencia</taxon>
    </lineage>
</organism>
<dbReference type="RefSeq" id="WP_067542585.1">
    <property type="nucleotide sequence ID" value="NZ_AP025567.1"/>
</dbReference>
<accession>A0A415E4C8</accession>
<evidence type="ECO:0000259" key="2">
    <source>
        <dbReference type="PROSITE" id="PS50943"/>
    </source>
</evidence>
<dbReference type="PROSITE" id="PS50943">
    <property type="entry name" value="HTH_CROC1"/>
    <property type="match status" value="1"/>
</dbReference>
<proteinExistence type="predicted"/>
<keyword evidence="4" id="KW-1185">Reference proteome</keyword>
<dbReference type="PANTHER" id="PTHR46797:SF1">
    <property type="entry name" value="METHYLPHOSPHONATE SYNTHASE"/>
    <property type="match status" value="1"/>
</dbReference>
<keyword evidence="1" id="KW-0238">DNA-binding</keyword>
<gene>
    <name evidence="3" type="ORF">DW099_08795</name>
</gene>
<dbReference type="InterPro" id="IPR050807">
    <property type="entry name" value="TransReg_Diox_bact_type"/>
</dbReference>
<dbReference type="InterPro" id="IPR010982">
    <property type="entry name" value="Lambda_DNA-bd_dom_sf"/>
</dbReference>